<accession>A0A4R1K4J0</accession>
<dbReference type="Proteomes" id="UP000295565">
    <property type="component" value="Unassembled WGS sequence"/>
</dbReference>
<proteinExistence type="predicted"/>
<reference evidence="1 2" key="1">
    <citation type="submission" date="2019-03" db="EMBL/GenBank/DDBJ databases">
        <title>Genomic Encyclopedia of Type Strains, Phase IV (KMG-IV): sequencing the most valuable type-strain genomes for metagenomic binning, comparative biology and taxonomic classification.</title>
        <authorList>
            <person name="Goeker M."/>
        </authorList>
    </citation>
    <scope>NUCLEOTIDE SEQUENCE [LARGE SCALE GENOMIC DNA]</scope>
    <source>
        <strain evidence="1 2">DSM 18577</strain>
    </source>
</reference>
<keyword evidence="2" id="KW-1185">Reference proteome</keyword>
<dbReference type="Pfam" id="PF06147">
    <property type="entry name" value="DUF968"/>
    <property type="match status" value="1"/>
</dbReference>
<dbReference type="InterPro" id="IPR010373">
    <property type="entry name" value="DUF968"/>
</dbReference>
<evidence type="ECO:0000313" key="1">
    <source>
        <dbReference type="EMBL" id="TCK59032.1"/>
    </source>
</evidence>
<sequence>MLGDFRKWLLRQFCEFEQEGGCVGSVVIHGDYPYCSPQCWHHDLDDRLSNVNWLLRFGLQTIASHRHSKQIDIDHVVSWVVINHVADLLSERLVAEFNQVPMPSIHNQMVPMPADILARHVKPINLTVEPEPPAMFMVKPKAQRFQSEKYLQFVRSLACVITGKSEGVEAHHLIGHGVSAMGTKTHDLFTFPLSNGEHMNLHQIGWQAWEKQHSSQIEYVFRTLSTACELGIFN</sequence>
<dbReference type="AlphaFoldDB" id="A0A4R1K4J0"/>
<name>A0A4R1K4J0_9GAMM</name>
<organism evidence="1 2">
    <name type="scientific">Celerinatantimonas diazotrophica</name>
    <dbReference type="NCBI Taxonomy" id="412034"/>
    <lineage>
        <taxon>Bacteria</taxon>
        <taxon>Pseudomonadati</taxon>
        <taxon>Pseudomonadota</taxon>
        <taxon>Gammaproteobacteria</taxon>
        <taxon>Celerinatantimonadaceae</taxon>
        <taxon>Celerinatantimonas</taxon>
    </lineage>
</organism>
<evidence type="ECO:0000313" key="2">
    <source>
        <dbReference type="Proteomes" id="UP000295565"/>
    </source>
</evidence>
<dbReference type="EMBL" id="SMGD01000011">
    <property type="protein sequence ID" value="TCK59032.1"/>
    <property type="molecule type" value="Genomic_DNA"/>
</dbReference>
<comment type="caution">
    <text evidence="1">The sequence shown here is derived from an EMBL/GenBank/DDBJ whole genome shotgun (WGS) entry which is preliminary data.</text>
</comment>
<gene>
    <name evidence="1" type="ORF">EV690_1196</name>
</gene>
<protein>
    <submittedName>
        <fullName evidence="1">Uncharacterized protein DUF968</fullName>
    </submittedName>
</protein>